<dbReference type="EMBL" id="CACRTU010000036">
    <property type="protein sequence ID" value="VYU67354.1"/>
    <property type="molecule type" value="Genomic_DNA"/>
</dbReference>
<protein>
    <recommendedName>
        <fullName evidence="2">DUF960 domain-containing protein</fullName>
    </recommendedName>
</protein>
<dbReference type="Gene3D" id="3.10.450.150">
    <property type="entry name" value="enterococcus faecalis protein"/>
    <property type="match status" value="1"/>
</dbReference>
<accession>A0A6N3GS40</accession>
<evidence type="ECO:0008006" key="2">
    <source>
        <dbReference type="Google" id="ProtNLM"/>
    </source>
</evidence>
<proteinExistence type="predicted"/>
<dbReference type="InterPro" id="IPR009303">
    <property type="entry name" value="DUF960"/>
</dbReference>
<dbReference type="AlphaFoldDB" id="A0A6N3GS40"/>
<gene>
    <name evidence="1" type="ORF">CBLFYP62_03265</name>
</gene>
<reference evidence="1" key="1">
    <citation type="submission" date="2019-11" db="EMBL/GenBank/DDBJ databases">
        <authorList>
            <person name="Feng L."/>
        </authorList>
    </citation>
    <scope>NUCLEOTIDE SEQUENCE</scope>
    <source>
        <strain evidence="1">CButyricumLFYP62</strain>
    </source>
</reference>
<sequence length="99" mass="11924">MFNGKKYVSRQVNEIVPMEIPILMWNMIDELKSKMDLDYLQIFRLKKKEGKVIIEHEQEVPPYKEQYNLQQSHVSIEHDIKIYVIDSIDYSTMILAEEY</sequence>
<dbReference type="Pfam" id="PF06124">
    <property type="entry name" value="DUF960"/>
    <property type="match status" value="1"/>
</dbReference>
<evidence type="ECO:0000313" key="1">
    <source>
        <dbReference type="EMBL" id="VYU67354.1"/>
    </source>
</evidence>
<name>A0A6N3GS40_CLOBU</name>
<organism evidence="1">
    <name type="scientific">Clostridium butyricum</name>
    <dbReference type="NCBI Taxonomy" id="1492"/>
    <lineage>
        <taxon>Bacteria</taxon>
        <taxon>Bacillati</taxon>
        <taxon>Bacillota</taxon>
        <taxon>Clostridia</taxon>
        <taxon>Eubacteriales</taxon>
        <taxon>Clostridiaceae</taxon>
        <taxon>Clostridium</taxon>
    </lineage>
</organism>